<dbReference type="Proteomes" id="UP000262621">
    <property type="component" value="Unassembled WGS sequence"/>
</dbReference>
<sequence length="142" mass="14839">MYAVIRDAGRIVVYAPYDTPVVAPNDGAATVTVCPPVAADHTTGTLAHPYQYAARPALAAVPVRAPATASVTDLNTPTIAGRGHPHSHRRFVVGPFTGPDRAEQRRHAPVNRFAENGANRHVLALTAPTTTGTATRTSGVDA</sequence>
<dbReference type="RefSeq" id="WP_117231269.1">
    <property type="nucleotide sequence ID" value="NZ_CP061725.1"/>
</dbReference>
<protein>
    <submittedName>
        <fullName evidence="1">Uncharacterized protein</fullName>
    </submittedName>
</protein>
<evidence type="ECO:0000313" key="1">
    <source>
        <dbReference type="EMBL" id="RFS40982.1"/>
    </source>
</evidence>
<organism evidence="1 2">
    <name type="scientific">Micromonospora craniellae</name>
    <dbReference type="NCBI Taxonomy" id="2294034"/>
    <lineage>
        <taxon>Bacteria</taxon>
        <taxon>Bacillati</taxon>
        <taxon>Actinomycetota</taxon>
        <taxon>Actinomycetes</taxon>
        <taxon>Micromonosporales</taxon>
        <taxon>Micromonosporaceae</taxon>
        <taxon>Micromonospora</taxon>
    </lineage>
</organism>
<reference evidence="1 2" key="1">
    <citation type="submission" date="2018-08" db="EMBL/GenBank/DDBJ databases">
        <title>Verrucosispora craniellae sp. nov., isolated from a marine sponge in the South China Sea.</title>
        <authorList>
            <person name="Li L."/>
            <person name="Lin H.W."/>
        </authorList>
    </citation>
    <scope>NUCLEOTIDE SEQUENCE [LARGE SCALE GENOMIC DNA]</scope>
    <source>
        <strain evidence="1 2">LHW63014</strain>
    </source>
</reference>
<dbReference type="AlphaFoldDB" id="A0A372FR71"/>
<accession>A0A372FR71</accession>
<evidence type="ECO:0000313" key="2">
    <source>
        <dbReference type="Proteomes" id="UP000262621"/>
    </source>
</evidence>
<proteinExistence type="predicted"/>
<gene>
    <name evidence="1" type="ORF">D0Q02_29935</name>
</gene>
<dbReference type="EMBL" id="QVFU01000091">
    <property type="protein sequence ID" value="RFS40982.1"/>
    <property type="molecule type" value="Genomic_DNA"/>
</dbReference>
<name>A0A372FR71_9ACTN</name>
<comment type="caution">
    <text evidence="1">The sequence shown here is derived from an EMBL/GenBank/DDBJ whole genome shotgun (WGS) entry which is preliminary data.</text>
</comment>
<keyword evidence="2" id="KW-1185">Reference proteome</keyword>
<dbReference type="OrthoDB" id="9980505at2"/>